<dbReference type="EMBL" id="JALLKP010000004">
    <property type="protein sequence ID" value="KAK2195188.1"/>
    <property type="molecule type" value="Genomic_DNA"/>
</dbReference>
<reference evidence="2" key="1">
    <citation type="journal article" date="2023" name="Nat. Microbiol.">
        <title>Babesia duncani multi-omics identifies virulence factors and drug targets.</title>
        <authorList>
            <person name="Singh P."/>
            <person name="Lonardi S."/>
            <person name="Liang Q."/>
            <person name="Vydyam P."/>
            <person name="Khabirova E."/>
            <person name="Fang T."/>
            <person name="Gihaz S."/>
            <person name="Thekkiniath J."/>
            <person name="Munshi M."/>
            <person name="Abel S."/>
            <person name="Ciampossin L."/>
            <person name="Batugedara G."/>
            <person name="Gupta M."/>
            <person name="Lu X.M."/>
            <person name="Lenz T."/>
            <person name="Chakravarty S."/>
            <person name="Cornillot E."/>
            <person name="Hu Y."/>
            <person name="Ma W."/>
            <person name="Gonzalez L.M."/>
            <person name="Sanchez S."/>
            <person name="Estrada K."/>
            <person name="Sanchez-Flores A."/>
            <person name="Montero E."/>
            <person name="Harb O.S."/>
            <person name="Le Roch K.G."/>
            <person name="Mamoun C.B."/>
        </authorList>
    </citation>
    <scope>NUCLEOTIDE SEQUENCE</scope>
    <source>
        <strain evidence="2">WA1</strain>
    </source>
</reference>
<dbReference type="GeneID" id="94337158"/>
<dbReference type="Proteomes" id="UP001214638">
    <property type="component" value="Unassembled WGS sequence"/>
</dbReference>
<dbReference type="RefSeq" id="XP_067802031.1">
    <property type="nucleotide sequence ID" value="XM_067947880.1"/>
</dbReference>
<dbReference type="AlphaFoldDB" id="A0AAD9UMM4"/>
<gene>
    <name evidence="2" type="ORF">BdWA1_002861</name>
</gene>
<evidence type="ECO:0000313" key="2">
    <source>
        <dbReference type="EMBL" id="KAK2195188.1"/>
    </source>
</evidence>
<proteinExistence type="predicted"/>
<protein>
    <submittedName>
        <fullName evidence="2">Uncharacterized protein</fullName>
    </submittedName>
</protein>
<evidence type="ECO:0000313" key="3">
    <source>
        <dbReference type="Proteomes" id="UP001214638"/>
    </source>
</evidence>
<organism evidence="2 3">
    <name type="scientific">Babesia duncani</name>
    <dbReference type="NCBI Taxonomy" id="323732"/>
    <lineage>
        <taxon>Eukaryota</taxon>
        <taxon>Sar</taxon>
        <taxon>Alveolata</taxon>
        <taxon>Apicomplexa</taxon>
        <taxon>Aconoidasida</taxon>
        <taxon>Piroplasmida</taxon>
        <taxon>Babesiidae</taxon>
        <taxon>Babesia</taxon>
    </lineage>
</organism>
<dbReference type="KEGG" id="bdw:94337158"/>
<sequence>MEAEIIVIRVLLGGMESTIETLESAEKEIEELKIGMTEEEHQIFGREIVQQKIITSTETRELVEKLEKEILDIEKKITAIPIEN</sequence>
<feature type="coiled-coil region" evidence="1">
    <location>
        <begin position="15"/>
        <end position="76"/>
    </location>
</feature>
<evidence type="ECO:0000256" key="1">
    <source>
        <dbReference type="SAM" id="Coils"/>
    </source>
</evidence>
<accession>A0AAD9UMM4</accession>
<keyword evidence="3" id="KW-1185">Reference proteome</keyword>
<name>A0AAD9UMM4_9APIC</name>
<comment type="caution">
    <text evidence="2">The sequence shown here is derived from an EMBL/GenBank/DDBJ whole genome shotgun (WGS) entry which is preliminary data.</text>
</comment>
<keyword evidence="1" id="KW-0175">Coiled coil</keyword>